<evidence type="ECO:0000313" key="3">
    <source>
        <dbReference type="Proteomes" id="UP000441523"/>
    </source>
</evidence>
<dbReference type="EMBL" id="VZZJ01000034">
    <property type="protein sequence ID" value="KAB1069984.1"/>
    <property type="molecule type" value="Genomic_DNA"/>
</dbReference>
<dbReference type="Pfam" id="PF08447">
    <property type="entry name" value="PAS_3"/>
    <property type="match status" value="1"/>
</dbReference>
<name>A0A6N6MNK8_9HYPH</name>
<dbReference type="InterPro" id="IPR035965">
    <property type="entry name" value="PAS-like_dom_sf"/>
</dbReference>
<reference evidence="2 3" key="1">
    <citation type="submission" date="2019-09" db="EMBL/GenBank/DDBJ databases">
        <title>YIM 132548 draft genome.</title>
        <authorList>
            <person name="Jiang L."/>
        </authorList>
    </citation>
    <scope>NUCLEOTIDE SEQUENCE [LARGE SCALE GENOMIC DNA]</scope>
    <source>
        <strain evidence="2 3">YIM 132548</strain>
    </source>
</reference>
<sequence length="195" mass="21039">MDGLAGDDRPGRSVSPALKAAGFIGTWRTDVSAGRSVLDEGAAAFMAGDARLAGRPLTLDDALSRLHPDDRDWVFERIARVRHTGGSFSAEFRIRDHNGEVRWVLNRGRIFPDATGAMQGQGAYIDTTDIHQGTASPALSALELAAPSLDPLDIAIDHCIAARNAIEQGDKPFLRLMIDMLLLELGRALARRRGA</sequence>
<protein>
    <submittedName>
        <fullName evidence="2">PAS domain-containing protein</fullName>
    </submittedName>
</protein>
<accession>A0A6N6MNK8</accession>
<proteinExistence type="predicted"/>
<comment type="caution">
    <text evidence="2">The sequence shown here is derived from an EMBL/GenBank/DDBJ whole genome shotgun (WGS) entry which is preliminary data.</text>
</comment>
<dbReference type="SUPFAM" id="SSF55785">
    <property type="entry name" value="PYP-like sensor domain (PAS domain)"/>
    <property type="match status" value="1"/>
</dbReference>
<evidence type="ECO:0000259" key="1">
    <source>
        <dbReference type="Pfam" id="PF08447"/>
    </source>
</evidence>
<organism evidence="2 3">
    <name type="scientific">Methylobacterium planeticum</name>
    <dbReference type="NCBI Taxonomy" id="2615211"/>
    <lineage>
        <taxon>Bacteria</taxon>
        <taxon>Pseudomonadati</taxon>
        <taxon>Pseudomonadota</taxon>
        <taxon>Alphaproteobacteria</taxon>
        <taxon>Hyphomicrobiales</taxon>
        <taxon>Methylobacteriaceae</taxon>
        <taxon>Methylobacterium</taxon>
    </lineage>
</organism>
<dbReference type="Proteomes" id="UP000441523">
    <property type="component" value="Unassembled WGS sequence"/>
</dbReference>
<dbReference type="AlphaFoldDB" id="A0A6N6MNK8"/>
<dbReference type="CDD" id="cd00130">
    <property type="entry name" value="PAS"/>
    <property type="match status" value="1"/>
</dbReference>
<evidence type="ECO:0000313" key="2">
    <source>
        <dbReference type="EMBL" id="KAB1069984.1"/>
    </source>
</evidence>
<dbReference type="Gene3D" id="3.30.450.20">
    <property type="entry name" value="PAS domain"/>
    <property type="match status" value="1"/>
</dbReference>
<gene>
    <name evidence="2" type="ORF">F6X51_24190</name>
</gene>
<dbReference type="NCBIfam" id="TIGR00229">
    <property type="entry name" value="sensory_box"/>
    <property type="match status" value="1"/>
</dbReference>
<dbReference type="InterPro" id="IPR000014">
    <property type="entry name" value="PAS"/>
</dbReference>
<feature type="domain" description="PAS fold-3" evidence="1">
    <location>
        <begin position="59"/>
        <end position="117"/>
    </location>
</feature>
<dbReference type="InterPro" id="IPR013655">
    <property type="entry name" value="PAS_fold_3"/>
</dbReference>
<keyword evidence="3" id="KW-1185">Reference proteome</keyword>